<evidence type="ECO:0000256" key="2">
    <source>
        <dbReference type="ARBA" id="ARBA00022679"/>
    </source>
</evidence>
<evidence type="ECO:0000256" key="1">
    <source>
        <dbReference type="ARBA" id="ARBA00022603"/>
    </source>
</evidence>
<dbReference type="EMBL" id="CP001605">
    <property type="protein sequence ID" value="ACU52743.1"/>
    <property type="molecule type" value="Genomic_DNA"/>
</dbReference>
<dbReference type="CDD" id="cd02440">
    <property type="entry name" value="AdoMet_MTases"/>
    <property type="match status" value="1"/>
</dbReference>
<evidence type="ECO:0000313" key="4">
    <source>
        <dbReference type="EMBL" id="ACU52743.1"/>
    </source>
</evidence>
<evidence type="ECO:0000313" key="5">
    <source>
        <dbReference type="Proteomes" id="UP000008074"/>
    </source>
</evidence>
<proteinExistence type="predicted"/>
<dbReference type="SUPFAM" id="SSF53335">
    <property type="entry name" value="S-adenosyl-L-methionine-dependent methyltransferases"/>
    <property type="match status" value="1"/>
</dbReference>
<dbReference type="GO" id="GO:0032259">
    <property type="term" value="P:methylation"/>
    <property type="evidence" value="ECO:0007669"/>
    <property type="project" value="UniProtKB-KW"/>
</dbReference>
<dbReference type="Proteomes" id="UP000008074">
    <property type="component" value="Chromosome"/>
</dbReference>
<dbReference type="AlphaFoldDB" id="C7LJY1"/>
<sequence>MLIPLKIDNYINKNFKKELKYLVLLRHETLLKTHYSKMSITPYEGRLLSLISKLVNPKLILEIGTFTGYSTLCLAEGLKKEGKLITIEKNKNWKIISDKYFNLSPFYKKISPIHGDALKIIPNLNLKKIDLVFIDADKKNYSNYFDLVISKMNSGGIILSDNVLWHGKLFNNIENYDKISKYINIYNKKLYQDLRIENIILPIRDGLSLSFVKKNRIE</sequence>
<dbReference type="GO" id="GO:0008171">
    <property type="term" value="F:O-methyltransferase activity"/>
    <property type="evidence" value="ECO:0007669"/>
    <property type="project" value="InterPro"/>
</dbReference>
<name>C7LJY1_KARMS</name>
<keyword evidence="2 4" id="KW-0808">Transferase</keyword>
<keyword evidence="1 4" id="KW-0489">Methyltransferase</keyword>
<dbReference type="HOGENOM" id="CLU_067676_4_0_10"/>
<dbReference type="GO" id="GO:0008757">
    <property type="term" value="F:S-adenosylmethionine-dependent methyltransferase activity"/>
    <property type="evidence" value="ECO:0007669"/>
    <property type="project" value="TreeGrafter"/>
</dbReference>
<dbReference type="PANTHER" id="PTHR10509:SF14">
    <property type="entry name" value="CAFFEOYL-COA O-METHYLTRANSFERASE 3-RELATED"/>
    <property type="match status" value="1"/>
</dbReference>
<organism evidence="4 5">
    <name type="scientific">Karelsulcia muelleri (strain SMDSEM)</name>
    <name type="common">Sulcia muelleri</name>
    <dbReference type="NCBI Taxonomy" id="595499"/>
    <lineage>
        <taxon>Bacteria</taxon>
        <taxon>Pseudomonadati</taxon>
        <taxon>Bacteroidota</taxon>
        <taxon>Flavobacteriia</taxon>
        <taxon>Flavobacteriales</taxon>
        <taxon>Candidatus Karelsulcia</taxon>
    </lineage>
</organism>
<dbReference type="InterPro" id="IPR050362">
    <property type="entry name" value="Cation-dep_OMT"/>
</dbReference>
<dbReference type="InterPro" id="IPR029063">
    <property type="entry name" value="SAM-dependent_MTases_sf"/>
</dbReference>
<dbReference type="InterPro" id="IPR002935">
    <property type="entry name" value="SAM_O-MeTrfase"/>
</dbReference>
<keyword evidence="3" id="KW-0949">S-adenosyl-L-methionine</keyword>
<dbReference type="Pfam" id="PF01596">
    <property type="entry name" value="Methyltransf_3"/>
    <property type="match status" value="1"/>
</dbReference>
<reference evidence="4 5" key="1">
    <citation type="journal article" date="2009" name="Proc. Natl. Acad. Sci. U.S.A.">
        <title>Convergent evolution of metabolic roles in bacterial co-symbionts of insects.</title>
        <authorList>
            <person name="McCutcheon J.P."/>
            <person name="McDonald B.R."/>
            <person name="Moran N.A."/>
        </authorList>
    </citation>
    <scope>NUCLEOTIDE SEQUENCE [LARGE SCALE GENOMIC DNA]</scope>
    <source>
        <strain evidence="4 5">SMDSEM</strain>
    </source>
</reference>
<dbReference type="Gene3D" id="3.40.50.150">
    <property type="entry name" value="Vaccinia Virus protein VP39"/>
    <property type="match status" value="1"/>
</dbReference>
<dbReference type="STRING" id="595499.SMDSEM_010"/>
<dbReference type="PROSITE" id="PS51682">
    <property type="entry name" value="SAM_OMT_I"/>
    <property type="match status" value="1"/>
</dbReference>
<accession>C7LJY1</accession>
<protein>
    <submittedName>
        <fullName evidence="4">Putative O-methyltransferase family protein</fullName>
    </submittedName>
</protein>
<gene>
    <name evidence="4" type="ordered locus">SMDSEM_010</name>
</gene>
<dbReference type="KEGG" id="sms:SMDSEM_010"/>
<dbReference type="PANTHER" id="PTHR10509">
    <property type="entry name" value="O-METHYLTRANSFERASE-RELATED"/>
    <property type="match status" value="1"/>
</dbReference>
<evidence type="ECO:0000256" key="3">
    <source>
        <dbReference type="ARBA" id="ARBA00022691"/>
    </source>
</evidence>